<proteinExistence type="inferred from homology"/>
<evidence type="ECO:0000256" key="3">
    <source>
        <dbReference type="PIRSR" id="PIRSR602401-1"/>
    </source>
</evidence>
<comment type="caution">
    <text evidence="5">The sequence shown here is derived from an EMBL/GenBank/DDBJ whole genome shotgun (WGS) entry which is preliminary data.</text>
</comment>
<dbReference type="Proteomes" id="UP000011201">
    <property type="component" value="Unassembled WGS sequence"/>
</dbReference>
<dbReference type="InterPro" id="IPR036396">
    <property type="entry name" value="Cyt_P450_sf"/>
</dbReference>
<keyword evidence="4 5" id="KW-0503">Monooxygenase</keyword>
<keyword evidence="6" id="KW-1185">Reference proteome</keyword>
<keyword evidence="3 4" id="KW-0349">Heme</keyword>
<dbReference type="PROSITE" id="PS00086">
    <property type="entry name" value="CYTOCHROME_P450"/>
    <property type="match status" value="1"/>
</dbReference>
<dbReference type="AlphaFoldDB" id="L8N7L3"/>
<dbReference type="GO" id="GO:0020037">
    <property type="term" value="F:heme binding"/>
    <property type="evidence" value="ECO:0007669"/>
    <property type="project" value="InterPro"/>
</dbReference>
<keyword evidence="3 4" id="KW-0479">Metal-binding</keyword>
<comment type="similarity">
    <text evidence="2 4">Belongs to the cytochrome P450 family.</text>
</comment>
<dbReference type="GO" id="GO:0016712">
    <property type="term" value="F:oxidoreductase activity, acting on paired donors, with incorporation or reduction of molecular oxygen, reduced flavin or flavoprotein as one donor, and incorporation of one atom of oxygen"/>
    <property type="evidence" value="ECO:0007669"/>
    <property type="project" value="UniProtKB-EC"/>
</dbReference>
<dbReference type="Gene3D" id="1.10.630.10">
    <property type="entry name" value="Cytochrome P450"/>
    <property type="match status" value="1"/>
</dbReference>
<dbReference type="PRINTS" id="PR00385">
    <property type="entry name" value="P450"/>
</dbReference>
<dbReference type="InterPro" id="IPR002401">
    <property type="entry name" value="Cyt_P450_E_grp-I"/>
</dbReference>
<evidence type="ECO:0000256" key="1">
    <source>
        <dbReference type="ARBA" id="ARBA00001971"/>
    </source>
</evidence>
<dbReference type="EC" id="1.14.14.1" evidence="5"/>
<dbReference type="InterPro" id="IPR017972">
    <property type="entry name" value="Cyt_P450_CS"/>
</dbReference>
<dbReference type="EMBL" id="ALWB01000015">
    <property type="protein sequence ID" value="ELS34223.1"/>
    <property type="molecule type" value="Genomic_DNA"/>
</dbReference>
<sequence length="468" mass="53591">MSYMSKTKSMLKSVNSIETMPLWQQIQWIADPIGYMETAVKKYPDIFAAKIIGFGNSIIFVNDPQAIQQILTNDRKQFSAPGELNGILRPVVGDSSIFSLDGDSHRKRRQLVMPAFHGSRMQDYGQLIFDLTNKVFQKLATNPLAHNQKANPSNRIFLVRDAMQDISLQIILQAVFGLYEGDRCQQIKKLLTQMTELFISPLTSAFLFFPSLQKDLGAWSPWGNFVRQREAIDKLVYLEIAERRANLDPSRTDILTMLLLARDEEGKGMTDLELRDELLALLLAGHETTATAMSWALYWIHRLPEVKEKLLQEQKSIVDPTDWMSIFRLPYLTAVCNETLRIHPVAMLTFPRAVEQESVELLGYNLEPQTIVIGCIYLLHHREDLYPKADQFKPERFLERQFSPYEFMPFGGGVRRCVGEALAQFEMKIVLATILRHYELELADRHPVKPQRRGVTLAPAGGIKMTFK</sequence>
<comment type="cofactor">
    <cofactor evidence="1 3">
        <name>heme</name>
        <dbReference type="ChEBI" id="CHEBI:30413"/>
    </cofactor>
</comment>
<dbReference type="SUPFAM" id="SSF48264">
    <property type="entry name" value="Cytochrome P450"/>
    <property type="match status" value="1"/>
</dbReference>
<dbReference type="GO" id="GO:0005506">
    <property type="term" value="F:iron ion binding"/>
    <property type="evidence" value="ECO:0007669"/>
    <property type="project" value="InterPro"/>
</dbReference>
<dbReference type="PANTHER" id="PTHR24305">
    <property type="entry name" value="CYTOCHROME P450"/>
    <property type="match status" value="1"/>
</dbReference>
<dbReference type="CDD" id="cd11053">
    <property type="entry name" value="CYP110-like"/>
    <property type="match status" value="1"/>
</dbReference>
<protein>
    <submittedName>
        <fullName evidence="5">Unspecific monooxygenase</fullName>
        <ecNumber evidence="5">1.14.14.1</ecNumber>
    </submittedName>
</protein>
<name>L8N7L3_9CYAN</name>
<evidence type="ECO:0000256" key="2">
    <source>
        <dbReference type="ARBA" id="ARBA00010617"/>
    </source>
</evidence>
<evidence type="ECO:0000313" key="6">
    <source>
        <dbReference type="Proteomes" id="UP000011201"/>
    </source>
</evidence>
<dbReference type="PATRIC" id="fig|927668.3.peg.756"/>
<organism evidence="5 6">
    <name type="scientific">Pseudanabaena biceps PCC 7429</name>
    <dbReference type="NCBI Taxonomy" id="927668"/>
    <lineage>
        <taxon>Bacteria</taxon>
        <taxon>Bacillati</taxon>
        <taxon>Cyanobacteriota</taxon>
        <taxon>Cyanophyceae</taxon>
        <taxon>Pseudanabaenales</taxon>
        <taxon>Pseudanabaenaceae</taxon>
        <taxon>Pseudanabaena</taxon>
    </lineage>
</organism>
<feature type="binding site" description="axial binding residue" evidence="3">
    <location>
        <position position="417"/>
    </location>
    <ligand>
        <name>heme</name>
        <dbReference type="ChEBI" id="CHEBI:30413"/>
    </ligand>
    <ligandPart>
        <name>Fe</name>
        <dbReference type="ChEBI" id="CHEBI:18248"/>
    </ligandPart>
</feature>
<keyword evidence="3 4" id="KW-0408">Iron</keyword>
<accession>L8N7L3</accession>
<keyword evidence="4 5" id="KW-0560">Oxidoreductase</keyword>
<reference evidence="5 6" key="1">
    <citation type="journal article" date="2013" name="Proc. Natl. Acad. Sci. U.S.A.">
        <title>Improving the coverage of the cyanobacterial phylum using diversity-driven genome sequencing.</title>
        <authorList>
            <person name="Shih P.M."/>
            <person name="Wu D."/>
            <person name="Latifi A."/>
            <person name="Axen S.D."/>
            <person name="Fewer D.P."/>
            <person name="Talla E."/>
            <person name="Calteau A."/>
            <person name="Cai F."/>
            <person name="Tandeau de Marsac N."/>
            <person name="Rippka R."/>
            <person name="Herdman M."/>
            <person name="Sivonen K."/>
            <person name="Coursin T."/>
            <person name="Laurent T."/>
            <person name="Goodwin L."/>
            <person name="Nolan M."/>
            <person name="Davenport K.W."/>
            <person name="Han C.S."/>
            <person name="Rubin E.M."/>
            <person name="Eisen J.A."/>
            <person name="Woyke T."/>
            <person name="Gugger M."/>
            <person name="Kerfeld C.A."/>
        </authorList>
    </citation>
    <scope>NUCLEOTIDE SEQUENCE [LARGE SCALE GENOMIC DNA]</scope>
    <source>
        <strain evidence="5 6">PCC 7429</strain>
    </source>
</reference>
<dbReference type="InterPro" id="IPR050121">
    <property type="entry name" value="Cytochrome_P450_monoxygenase"/>
</dbReference>
<dbReference type="PANTHER" id="PTHR24305:SF166">
    <property type="entry name" value="CYTOCHROME P450 12A4, MITOCHONDRIAL-RELATED"/>
    <property type="match status" value="1"/>
</dbReference>
<dbReference type="InterPro" id="IPR001128">
    <property type="entry name" value="Cyt_P450"/>
</dbReference>
<evidence type="ECO:0000256" key="4">
    <source>
        <dbReference type="RuleBase" id="RU000461"/>
    </source>
</evidence>
<dbReference type="RefSeq" id="WP_009625624.1">
    <property type="nucleotide sequence ID" value="NZ_ALWB01000015.1"/>
</dbReference>
<dbReference type="Pfam" id="PF00067">
    <property type="entry name" value="p450"/>
    <property type="match status" value="1"/>
</dbReference>
<dbReference type="PRINTS" id="PR00463">
    <property type="entry name" value="EP450I"/>
</dbReference>
<evidence type="ECO:0000313" key="5">
    <source>
        <dbReference type="EMBL" id="ELS34223.1"/>
    </source>
</evidence>
<gene>
    <name evidence="5" type="ORF">Pse7429DRAFT_0744</name>
</gene>